<dbReference type="InterPro" id="IPR023168">
    <property type="entry name" value="GatB_Yqey_C_2"/>
</dbReference>
<evidence type="ECO:0000313" key="2">
    <source>
        <dbReference type="EMBL" id="XBH14079.1"/>
    </source>
</evidence>
<dbReference type="EMBL" id="CP121195">
    <property type="protein sequence ID" value="XBH14079.1"/>
    <property type="molecule type" value="Genomic_DNA"/>
</dbReference>
<dbReference type="PANTHER" id="PTHR28055">
    <property type="entry name" value="ALTERED INHERITANCE OF MITOCHONDRIA PROTEIN 41, MITOCHONDRIAL"/>
    <property type="match status" value="1"/>
</dbReference>
<gene>
    <name evidence="1" type="ORF">P4G45_02700</name>
    <name evidence="2" type="ORF">P8936_02675</name>
</gene>
<evidence type="ECO:0000313" key="1">
    <source>
        <dbReference type="EMBL" id="XBH10651.1"/>
    </source>
</evidence>
<dbReference type="EMBL" id="CP121194">
    <property type="protein sequence ID" value="XBH10651.1"/>
    <property type="molecule type" value="Genomic_DNA"/>
</dbReference>
<name>A0AAU7D9X2_9BACT</name>
<dbReference type="GO" id="GO:0016884">
    <property type="term" value="F:carbon-nitrogen ligase activity, with glutamine as amido-N-donor"/>
    <property type="evidence" value="ECO:0007669"/>
    <property type="project" value="InterPro"/>
</dbReference>
<dbReference type="InterPro" id="IPR003789">
    <property type="entry name" value="Asn/Gln_tRNA_amidoTrase-B-like"/>
</dbReference>
<dbReference type="InterPro" id="IPR019004">
    <property type="entry name" value="YqeY/Aim41"/>
</dbReference>
<protein>
    <submittedName>
        <fullName evidence="2">GatB/YqeY domain-containing protein</fullName>
    </submittedName>
</protein>
<sequence>MSIGEKIQTDIVTAMKARDEHRLTTLRMVKSALKNKEIDKREPLTDAEETQILTTLIKQRRESVEQFTKGNRPQLAEKEQLEIAMIEGYLPKAASEDDIRAVVQGAISHLTHDGSKLGPKDLGTAMRVVQQRLQASGVRADGKLVSEIVKAELAK</sequence>
<dbReference type="KEGG" id="epl:P4G45_02700"/>
<accession>A0AAU7D9X2</accession>
<dbReference type="SUPFAM" id="SSF89095">
    <property type="entry name" value="GatB/YqeY motif"/>
    <property type="match status" value="1"/>
</dbReference>
<dbReference type="InterPro" id="IPR042184">
    <property type="entry name" value="YqeY/Aim41_N"/>
</dbReference>
<dbReference type="PANTHER" id="PTHR28055:SF1">
    <property type="entry name" value="ALTERED INHERITANCE OF MITOCHONDRIA PROTEIN 41, MITOCHONDRIAL"/>
    <property type="match status" value="1"/>
</dbReference>
<reference evidence="2" key="1">
    <citation type="submission" date="2023-03" db="EMBL/GenBank/DDBJ databases">
        <title>Edaphobacter sp.</title>
        <authorList>
            <person name="Huber K.J."/>
            <person name="Papendorf J."/>
            <person name="Pilke C."/>
            <person name="Bunk B."/>
            <person name="Sproeer C."/>
            <person name="Pester M."/>
        </authorList>
    </citation>
    <scope>NUCLEOTIDE SEQUENCE</scope>
    <source>
        <strain evidence="1">DSM 109919</strain>
        <strain evidence="2">DSM 109920</strain>
    </source>
</reference>
<organism evidence="2">
    <name type="scientific">Edaphobacter paludis</name>
    <dbReference type="NCBI Taxonomy" id="3035702"/>
    <lineage>
        <taxon>Bacteria</taxon>
        <taxon>Pseudomonadati</taxon>
        <taxon>Acidobacteriota</taxon>
        <taxon>Terriglobia</taxon>
        <taxon>Terriglobales</taxon>
        <taxon>Acidobacteriaceae</taxon>
        <taxon>Edaphobacter</taxon>
    </lineage>
</organism>
<proteinExistence type="predicted"/>
<dbReference type="AlphaFoldDB" id="A0AAU7D9X2"/>
<accession>A0AAU7D190</accession>
<dbReference type="Gene3D" id="1.10.1510.10">
    <property type="entry name" value="Uncharacterised protein YqeY/AIM41 PF09424, N-terminal domain"/>
    <property type="match status" value="1"/>
</dbReference>
<dbReference type="Pfam" id="PF09424">
    <property type="entry name" value="YqeY"/>
    <property type="match status" value="1"/>
</dbReference>
<dbReference type="RefSeq" id="WP_348268157.1">
    <property type="nucleotide sequence ID" value="NZ_CP121194.1"/>
</dbReference>
<dbReference type="Gene3D" id="1.10.10.410">
    <property type="match status" value="1"/>
</dbReference>